<evidence type="ECO:0000313" key="2">
    <source>
        <dbReference type="Proteomes" id="UP000324832"/>
    </source>
</evidence>
<accession>A0A5E4QUP4</accession>
<gene>
    <name evidence="1" type="ORF">LSINAPIS_LOCUS12190</name>
</gene>
<dbReference type="AlphaFoldDB" id="A0A5E4QUP4"/>
<evidence type="ECO:0000313" key="1">
    <source>
        <dbReference type="EMBL" id="VVD01870.1"/>
    </source>
</evidence>
<protein>
    <submittedName>
        <fullName evidence="1">Uncharacterized protein</fullName>
    </submittedName>
</protein>
<keyword evidence="2" id="KW-1185">Reference proteome</keyword>
<sequence>MKEDRTLVFDLKRPRSNSFSNIPNQPNKTYIPTLNVRTLITDDRLEELKESIKHIKWEDIGTCEVRRIGEEIKEYNIIHYTTEYYSKTKSLRGTAWKNLCTDSTTLAIYWISTDYDAWVSRYSPVHIREGNKLIPLNTNNMVVLEEKEYYNMSKMEFGLEKTANRCDFASTLSSDSGSKLCILYSGIPNANIGSRVWADSFRHFLSLPSHFVVTGGAGKITLVQH</sequence>
<organism evidence="1 2">
    <name type="scientific">Leptidea sinapis</name>
    <dbReference type="NCBI Taxonomy" id="189913"/>
    <lineage>
        <taxon>Eukaryota</taxon>
        <taxon>Metazoa</taxon>
        <taxon>Ecdysozoa</taxon>
        <taxon>Arthropoda</taxon>
        <taxon>Hexapoda</taxon>
        <taxon>Insecta</taxon>
        <taxon>Pterygota</taxon>
        <taxon>Neoptera</taxon>
        <taxon>Endopterygota</taxon>
        <taxon>Lepidoptera</taxon>
        <taxon>Glossata</taxon>
        <taxon>Ditrysia</taxon>
        <taxon>Papilionoidea</taxon>
        <taxon>Pieridae</taxon>
        <taxon>Dismorphiinae</taxon>
        <taxon>Leptidea</taxon>
    </lineage>
</organism>
<dbReference type="EMBL" id="FZQP02005556">
    <property type="protein sequence ID" value="VVD01870.1"/>
    <property type="molecule type" value="Genomic_DNA"/>
</dbReference>
<proteinExistence type="predicted"/>
<reference evidence="1 2" key="1">
    <citation type="submission" date="2017-07" db="EMBL/GenBank/DDBJ databases">
        <authorList>
            <person name="Talla V."/>
            <person name="Backstrom N."/>
        </authorList>
    </citation>
    <scope>NUCLEOTIDE SEQUENCE [LARGE SCALE GENOMIC DNA]</scope>
</reference>
<dbReference type="Proteomes" id="UP000324832">
    <property type="component" value="Unassembled WGS sequence"/>
</dbReference>
<name>A0A5E4QUP4_9NEOP</name>